<gene>
    <name evidence="15" type="ORF">H8Z83_12630</name>
</gene>
<keyword evidence="7 14" id="KW-1133">Transmembrane helix</keyword>
<evidence type="ECO:0000256" key="12">
    <source>
        <dbReference type="ARBA" id="ARBA00033708"/>
    </source>
</evidence>
<evidence type="ECO:0000256" key="10">
    <source>
        <dbReference type="ARBA" id="ARBA00023136"/>
    </source>
</evidence>
<evidence type="ECO:0000256" key="5">
    <source>
        <dbReference type="ARBA" id="ARBA00022692"/>
    </source>
</evidence>
<evidence type="ECO:0000256" key="8">
    <source>
        <dbReference type="ARBA" id="ARBA00023053"/>
    </source>
</evidence>
<feature type="transmembrane region" description="Helical" evidence="14">
    <location>
        <begin position="444"/>
        <end position="466"/>
    </location>
</feature>
<keyword evidence="10 14" id="KW-0472">Membrane</keyword>
<evidence type="ECO:0000256" key="7">
    <source>
        <dbReference type="ARBA" id="ARBA00022989"/>
    </source>
</evidence>
<feature type="transmembrane region" description="Helical" evidence="14">
    <location>
        <begin position="78"/>
        <end position="97"/>
    </location>
</feature>
<protein>
    <recommendedName>
        <fullName evidence="14">Sodium/proline symporter</fullName>
    </recommendedName>
    <alternativeName>
        <fullName evidence="14">Proline permease</fullName>
    </alternativeName>
</protein>
<evidence type="ECO:0000256" key="13">
    <source>
        <dbReference type="RuleBase" id="RU362091"/>
    </source>
</evidence>
<keyword evidence="6 14" id="KW-0769">Symport</keyword>
<feature type="transmembrane region" description="Helical" evidence="14">
    <location>
        <begin position="287"/>
        <end position="310"/>
    </location>
</feature>
<dbReference type="NCBIfam" id="TIGR00813">
    <property type="entry name" value="sss"/>
    <property type="match status" value="1"/>
</dbReference>
<dbReference type="PROSITE" id="PS50283">
    <property type="entry name" value="NA_SOLUT_SYMP_3"/>
    <property type="match status" value="1"/>
</dbReference>
<feature type="transmembrane region" description="Helical" evidence="14">
    <location>
        <begin position="472"/>
        <end position="492"/>
    </location>
</feature>
<comment type="caution">
    <text evidence="15">The sequence shown here is derived from an EMBL/GenBank/DDBJ whole genome shotgun (WGS) entry which is preliminary data.</text>
</comment>
<evidence type="ECO:0000256" key="14">
    <source>
        <dbReference type="RuleBase" id="RU366012"/>
    </source>
</evidence>
<proteinExistence type="inferred from homology"/>
<dbReference type="InterPro" id="IPR018212">
    <property type="entry name" value="Na/solute_symporter_CS"/>
</dbReference>
<keyword evidence="5 14" id="KW-0812">Transmembrane</keyword>
<dbReference type="GO" id="GO:0005886">
    <property type="term" value="C:plasma membrane"/>
    <property type="evidence" value="ECO:0007669"/>
    <property type="project" value="UniProtKB-SubCell"/>
</dbReference>
<name>A0A923MLM7_9FIRM</name>
<dbReference type="PANTHER" id="PTHR48086">
    <property type="entry name" value="SODIUM/PROLINE SYMPORTER-RELATED"/>
    <property type="match status" value="1"/>
</dbReference>
<organism evidence="15 16">
    <name type="scientific">Dysosmobacter segnis</name>
    <dbReference type="NCBI Taxonomy" id="2763042"/>
    <lineage>
        <taxon>Bacteria</taxon>
        <taxon>Bacillati</taxon>
        <taxon>Bacillota</taxon>
        <taxon>Clostridia</taxon>
        <taxon>Eubacteriales</taxon>
        <taxon>Oscillospiraceae</taxon>
        <taxon>Dysosmobacter</taxon>
    </lineage>
</organism>
<accession>A0A923MLM7</accession>
<evidence type="ECO:0000256" key="4">
    <source>
        <dbReference type="ARBA" id="ARBA00022475"/>
    </source>
</evidence>
<feature type="transmembrane region" description="Helical" evidence="14">
    <location>
        <begin position="126"/>
        <end position="150"/>
    </location>
</feature>
<dbReference type="RefSeq" id="WP_187015379.1">
    <property type="nucleotide sequence ID" value="NZ_JACOQI010000013.1"/>
</dbReference>
<dbReference type="AlphaFoldDB" id="A0A923MLM7"/>
<keyword evidence="9 14" id="KW-0406">Ion transport</keyword>
<keyword evidence="11 14" id="KW-0739">Sodium transport</keyword>
<comment type="subcellular location">
    <subcellularLocation>
        <location evidence="1 14">Cell membrane</location>
        <topology evidence="1 14">Multi-pass membrane protein</topology>
    </subcellularLocation>
</comment>
<dbReference type="InterPro" id="IPR038377">
    <property type="entry name" value="Na/Glc_symporter_sf"/>
</dbReference>
<evidence type="ECO:0000313" key="15">
    <source>
        <dbReference type="EMBL" id="MBC5771152.1"/>
    </source>
</evidence>
<keyword evidence="4 14" id="KW-1003">Cell membrane</keyword>
<dbReference type="Proteomes" id="UP000620327">
    <property type="component" value="Unassembled WGS sequence"/>
</dbReference>
<keyword evidence="3 14" id="KW-0813">Transport</keyword>
<dbReference type="InterPro" id="IPR011851">
    <property type="entry name" value="Na/Pro_symporter"/>
</dbReference>
<feature type="transmembrane region" description="Helical" evidence="14">
    <location>
        <begin position="6"/>
        <end position="26"/>
    </location>
</feature>
<evidence type="ECO:0000256" key="11">
    <source>
        <dbReference type="ARBA" id="ARBA00023201"/>
    </source>
</evidence>
<dbReference type="Gene3D" id="1.20.1730.10">
    <property type="entry name" value="Sodium/glucose cotransporter"/>
    <property type="match status" value="1"/>
</dbReference>
<feature type="transmembrane region" description="Helical" evidence="14">
    <location>
        <begin position="418"/>
        <end position="437"/>
    </location>
</feature>
<comment type="similarity">
    <text evidence="2 13">Belongs to the sodium:solute symporter (SSF) (TC 2.A.21) family.</text>
</comment>
<evidence type="ECO:0000256" key="2">
    <source>
        <dbReference type="ARBA" id="ARBA00006434"/>
    </source>
</evidence>
<evidence type="ECO:0000256" key="6">
    <source>
        <dbReference type="ARBA" id="ARBA00022847"/>
    </source>
</evidence>
<dbReference type="PROSITE" id="PS00456">
    <property type="entry name" value="NA_SOLUT_SYMP_1"/>
    <property type="match status" value="1"/>
</dbReference>
<keyword evidence="14" id="KW-0029">Amino-acid transport</keyword>
<evidence type="ECO:0000313" key="16">
    <source>
        <dbReference type="Proteomes" id="UP000620327"/>
    </source>
</evidence>
<dbReference type="GO" id="GO:0015824">
    <property type="term" value="P:proline transport"/>
    <property type="evidence" value="ECO:0007669"/>
    <property type="project" value="UniProtKB-UniRule"/>
</dbReference>
<dbReference type="EMBL" id="JACOQI010000013">
    <property type="protein sequence ID" value="MBC5771152.1"/>
    <property type="molecule type" value="Genomic_DNA"/>
</dbReference>
<dbReference type="InterPro" id="IPR001734">
    <property type="entry name" value="Na/solute_symporter"/>
</dbReference>
<feature type="transmembrane region" description="Helical" evidence="14">
    <location>
        <begin position="246"/>
        <end position="267"/>
    </location>
</feature>
<comment type="function">
    <text evidence="14">Catalyzes the sodium-dependent uptake of extracellular L-proline.</text>
</comment>
<sequence>MTSAQIAIMTTIILYLCLVIFTGVMIGKRSKKSAEGFYLGGRGMGPLVTAMSAEASDMSSYLLMGIPGLAYLSGVADASWTAIGLAIGTYLNFLLVARRLRRYSVELDAITIPSFISKRYGEKKPIIMGIASLIILVFFVPYVASGLAAIGKLFNSLFGWNYMLSVIVGAIVIISYTSVGGFSAVATMDLIQSVIMTVALCVIVVFGIVQAGGMDAVLAHASSLPGFLSFGQTYNAASGQAEPYGLIRIVSMLAWGLGYFGMPHILVRFMAIRHEDELKISRRIASIWVVISMAVAVFIGIVGHAVSSVGRIPMLEGSATETVIVRLSDLLSSYGLLPAIVAGCILAGILAATMSTADSQLLAAASAFSENVLQDVFGVKLTSKQNMLAARLTVVVIAFIAIFLAADPNSNVFKIVSFAWAGFGATFGPAVLFALFWRRSNRQGVLAGLVAGGLMIFAWKFCVRPLGGIWDIYELMPAFIVNCIVLVVVSLATPAPDKSITDVFDKVQD</sequence>
<dbReference type="GO" id="GO:0005298">
    <property type="term" value="F:proline:sodium symporter activity"/>
    <property type="evidence" value="ECO:0007669"/>
    <property type="project" value="UniProtKB-UniRule"/>
</dbReference>
<keyword evidence="8 14" id="KW-0915">Sodium</keyword>
<feature type="transmembrane region" description="Helical" evidence="14">
    <location>
        <begin position="330"/>
        <end position="352"/>
    </location>
</feature>
<feature type="transmembrane region" description="Helical" evidence="14">
    <location>
        <begin position="388"/>
        <end position="406"/>
    </location>
</feature>
<dbReference type="GO" id="GO:0031402">
    <property type="term" value="F:sodium ion binding"/>
    <property type="evidence" value="ECO:0007669"/>
    <property type="project" value="UniProtKB-UniRule"/>
</dbReference>
<dbReference type="InterPro" id="IPR050277">
    <property type="entry name" value="Sodium:Solute_Symporter"/>
</dbReference>
<feature type="transmembrane region" description="Helical" evidence="14">
    <location>
        <begin position="162"/>
        <end position="182"/>
    </location>
</feature>
<comment type="catalytic activity">
    <reaction evidence="12">
        <text>L-proline(in) + Na(+)(in) = L-proline(out) + Na(+)(out)</text>
        <dbReference type="Rhea" id="RHEA:28967"/>
        <dbReference type="ChEBI" id="CHEBI:29101"/>
        <dbReference type="ChEBI" id="CHEBI:60039"/>
    </reaction>
</comment>
<dbReference type="Pfam" id="PF00474">
    <property type="entry name" value="SSF"/>
    <property type="match status" value="1"/>
</dbReference>
<reference evidence="15" key="1">
    <citation type="submission" date="2020-08" db="EMBL/GenBank/DDBJ databases">
        <title>Genome public.</title>
        <authorList>
            <person name="Liu C."/>
            <person name="Sun Q."/>
        </authorList>
    </citation>
    <scope>NUCLEOTIDE SEQUENCE</scope>
    <source>
        <strain evidence="15">BX15</strain>
    </source>
</reference>
<feature type="transmembrane region" description="Helical" evidence="14">
    <location>
        <begin position="194"/>
        <end position="213"/>
    </location>
</feature>
<dbReference type="PANTHER" id="PTHR48086:SF3">
    <property type="entry name" value="SODIUM_PROLINE SYMPORTER"/>
    <property type="match status" value="1"/>
</dbReference>
<dbReference type="CDD" id="cd11475">
    <property type="entry name" value="SLC5sbd_PutP"/>
    <property type="match status" value="1"/>
</dbReference>
<keyword evidence="16" id="KW-1185">Reference proteome</keyword>
<evidence type="ECO:0000256" key="1">
    <source>
        <dbReference type="ARBA" id="ARBA00004651"/>
    </source>
</evidence>
<evidence type="ECO:0000256" key="9">
    <source>
        <dbReference type="ARBA" id="ARBA00023065"/>
    </source>
</evidence>
<evidence type="ECO:0000256" key="3">
    <source>
        <dbReference type="ARBA" id="ARBA00022448"/>
    </source>
</evidence>